<name>A0A9W6YIT2_9STRA</name>
<protein>
    <submittedName>
        <fullName evidence="1">Unnamed protein product</fullName>
    </submittedName>
</protein>
<dbReference type="EMBL" id="BSXW01012435">
    <property type="protein sequence ID" value="GMF64876.1"/>
    <property type="molecule type" value="Genomic_DNA"/>
</dbReference>
<reference evidence="1" key="1">
    <citation type="submission" date="2023-04" db="EMBL/GenBank/DDBJ databases">
        <title>Phytophthora lilii NBRC 32176.</title>
        <authorList>
            <person name="Ichikawa N."/>
            <person name="Sato H."/>
            <person name="Tonouchi N."/>
        </authorList>
    </citation>
    <scope>NUCLEOTIDE SEQUENCE</scope>
    <source>
        <strain evidence="1">NBRC 32176</strain>
    </source>
</reference>
<organism evidence="1 2">
    <name type="scientific">Phytophthora lilii</name>
    <dbReference type="NCBI Taxonomy" id="2077276"/>
    <lineage>
        <taxon>Eukaryota</taxon>
        <taxon>Sar</taxon>
        <taxon>Stramenopiles</taxon>
        <taxon>Oomycota</taxon>
        <taxon>Peronosporomycetes</taxon>
        <taxon>Peronosporales</taxon>
        <taxon>Peronosporaceae</taxon>
        <taxon>Phytophthora</taxon>
    </lineage>
</organism>
<sequence>MESTGLWRITPATGCSRLDCFTATCVVGPDPSDLPYLDENIQPSGQSVAQIATSRSHLKPSTHFAKPVIDHPEICAGSASLASTSWQSSPASLPTFRVAMREENGVFRLTAGVSTSATGYPTPQPQATYSYGMKKAGIRWCMAVTRKK</sequence>
<evidence type="ECO:0000313" key="1">
    <source>
        <dbReference type="EMBL" id="GMF64876.1"/>
    </source>
</evidence>
<dbReference type="Proteomes" id="UP001165083">
    <property type="component" value="Unassembled WGS sequence"/>
</dbReference>
<gene>
    <name evidence="1" type="ORF">Plil01_001762900</name>
</gene>
<dbReference type="AlphaFoldDB" id="A0A9W6YIT2"/>
<keyword evidence="2" id="KW-1185">Reference proteome</keyword>
<comment type="caution">
    <text evidence="1">The sequence shown here is derived from an EMBL/GenBank/DDBJ whole genome shotgun (WGS) entry which is preliminary data.</text>
</comment>
<accession>A0A9W6YIT2</accession>
<evidence type="ECO:0000313" key="2">
    <source>
        <dbReference type="Proteomes" id="UP001165083"/>
    </source>
</evidence>
<proteinExistence type="predicted"/>